<evidence type="ECO:0000313" key="3">
    <source>
        <dbReference type="EMBL" id="MEC0243234.1"/>
    </source>
</evidence>
<dbReference type="PROSITE" id="PS51462">
    <property type="entry name" value="NUDIX"/>
    <property type="match status" value="1"/>
</dbReference>
<dbReference type="Gene3D" id="3.90.79.10">
    <property type="entry name" value="Nucleoside Triphosphate Pyrophosphohydrolase"/>
    <property type="match status" value="1"/>
</dbReference>
<dbReference type="PANTHER" id="PTHR43736:SF1">
    <property type="entry name" value="DIHYDRONEOPTERIN TRIPHOSPHATE DIPHOSPHATASE"/>
    <property type="match status" value="1"/>
</dbReference>
<dbReference type="PANTHER" id="PTHR43736">
    <property type="entry name" value="ADP-RIBOSE PYROPHOSPHATASE"/>
    <property type="match status" value="1"/>
</dbReference>
<comment type="caution">
    <text evidence="3">The sequence shown here is derived from an EMBL/GenBank/DDBJ whole genome shotgun (WGS) entry which is preliminary data.</text>
</comment>
<dbReference type="RefSeq" id="WP_326090967.1">
    <property type="nucleotide sequence ID" value="NZ_JARLKZ010000023.1"/>
</dbReference>
<gene>
    <name evidence="3" type="ORF">P4H66_25805</name>
</gene>
<dbReference type="EMBL" id="JARLKZ010000023">
    <property type="protein sequence ID" value="MEC0243234.1"/>
    <property type="molecule type" value="Genomic_DNA"/>
</dbReference>
<reference evidence="3 4" key="1">
    <citation type="submission" date="2023-03" db="EMBL/GenBank/DDBJ databases">
        <title>Bacillus Genome Sequencing.</title>
        <authorList>
            <person name="Dunlap C."/>
        </authorList>
    </citation>
    <scope>NUCLEOTIDE SEQUENCE [LARGE SCALE GENOMIC DNA]</scope>
    <source>
        <strain evidence="3 4">BD-525</strain>
    </source>
</reference>
<feature type="domain" description="Nudix hydrolase" evidence="2">
    <location>
        <begin position="1"/>
        <end position="135"/>
    </location>
</feature>
<proteinExistence type="inferred from homology"/>
<dbReference type="Pfam" id="PF00293">
    <property type="entry name" value="NUDIX"/>
    <property type="match status" value="1"/>
</dbReference>
<sequence>MFVINVEGAVYQENKWLVIKRGSGEEHAAGTLSFVGGTVEQEGFSQDILERTVKREIFEEVGVEIKERMHFAYSSSFVTGDGSPVINVVFVCEYDHGTAHRKSPEEVEAVYWMTAEEIINHPDTPPWTMESVNRADSILKQLAESHF</sequence>
<evidence type="ECO:0000259" key="2">
    <source>
        <dbReference type="PROSITE" id="PS51462"/>
    </source>
</evidence>
<dbReference type="CDD" id="cd02883">
    <property type="entry name" value="NUDIX_Hydrolase"/>
    <property type="match status" value="1"/>
</dbReference>
<dbReference type="InterPro" id="IPR015797">
    <property type="entry name" value="NUDIX_hydrolase-like_dom_sf"/>
</dbReference>
<dbReference type="Proteomes" id="UP001344632">
    <property type="component" value="Unassembled WGS sequence"/>
</dbReference>
<evidence type="ECO:0000256" key="1">
    <source>
        <dbReference type="ARBA" id="ARBA00005582"/>
    </source>
</evidence>
<name>A0ABU6GU65_9BACL</name>
<protein>
    <submittedName>
        <fullName evidence="3">NUDIX domain-containing protein</fullName>
    </submittedName>
</protein>
<dbReference type="InterPro" id="IPR000086">
    <property type="entry name" value="NUDIX_hydrolase_dom"/>
</dbReference>
<keyword evidence="4" id="KW-1185">Reference proteome</keyword>
<comment type="similarity">
    <text evidence="1">Belongs to the Nudix hydrolase family.</text>
</comment>
<accession>A0ABU6GU65</accession>
<organism evidence="3 4">
    <name type="scientific">Paenibacillus dokdonensis</name>
    <dbReference type="NCBI Taxonomy" id="2567944"/>
    <lineage>
        <taxon>Bacteria</taxon>
        <taxon>Bacillati</taxon>
        <taxon>Bacillota</taxon>
        <taxon>Bacilli</taxon>
        <taxon>Bacillales</taxon>
        <taxon>Paenibacillaceae</taxon>
        <taxon>Paenibacillus</taxon>
    </lineage>
</organism>
<evidence type="ECO:0000313" key="4">
    <source>
        <dbReference type="Proteomes" id="UP001344632"/>
    </source>
</evidence>
<dbReference type="SUPFAM" id="SSF55811">
    <property type="entry name" value="Nudix"/>
    <property type="match status" value="1"/>
</dbReference>